<dbReference type="OrthoDB" id="5141876at2"/>
<keyword evidence="3 4" id="KW-0413">Isomerase</keyword>
<proteinExistence type="inferred from homology"/>
<dbReference type="HAMAP" id="MF_00929">
    <property type="entry name" value="Cellobiose_2_epim"/>
    <property type="match status" value="1"/>
</dbReference>
<protein>
    <recommendedName>
        <fullName evidence="4">Cellobiose 2-epimerase</fullName>
        <shortName evidence="4">CE</shortName>
        <ecNumber evidence="4">5.1.3.11</ecNumber>
    </recommendedName>
</protein>
<dbReference type="GO" id="GO:0047736">
    <property type="term" value="F:cellobiose epimerase activity"/>
    <property type="evidence" value="ECO:0007669"/>
    <property type="project" value="UniProtKB-UniRule"/>
</dbReference>
<dbReference type="GO" id="GO:0005975">
    <property type="term" value="P:carbohydrate metabolic process"/>
    <property type="evidence" value="ECO:0007669"/>
    <property type="project" value="InterPro"/>
</dbReference>
<evidence type="ECO:0000256" key="2">
    <source>
        <dbReference type="ARBA" id="ARBA00008558"/>
    </source>
</evidence>
<name>A0A291QV02_9BACT</name>
<dbReference type="InterPro" id="IPR028584">
    <property type="entry name" value="Cellobiose_2_epim"/>
</dbReference>
<comment type="similarity">
    <text evidence="2">Belongs to the N-acylglucosamine 2-epimerase family.</text>
</comment>
<dbReference type="InterPro" id="IPR012341">
    <property type="entry name" value="6hp_glycosidase-like_sf"/>
</dbReference>
<dbReference type="EC" id="5.1.3.11" evidence="4"/>
<dbReference type="AlphaFoldDB" id="A0A291QV02"/>
<evidence type="ECO:0000313" key="5">
    <source>
        <dbReference type="EMBL" id="ATL47765.1"/>
    </source>
</evidence>
<comment type="catalytic activity">
    <reaction evidence="1 4">
        <text>D-cellobiose = beta-D-glucosyl-(1-&gt;4)-D-mannopyranose</text>
        <dbReference type="Rhea" id="RHEA:23384"/>
        <dbReference type="ChEBI" id="CHEBI:17057"/>
        <dbReference type="ChEBI" id="CHEBI:47931"/>
        <dbReference type="EC" id="5.1.3.11"/>
    </reaction>
</comment>
<keyword evidence="6" id="KW-1185">Reference proteome</keyword>
<comment type="function">
    <text evidence="4">Catalyzes the reversible epimerization of cellobiose to 4-O-beta-D-glucopyranosyl-D-mannose (Glc-Man).</text>
</comment>
<evidence type="ECO:0000256" key="1">
    <source>
        <dbReference type="ARBA" id="ARBA00001470"/>
    </source>
</evidence>
<dbReference type="PANTHER" id="PTHR15108">
    <property type="entry name" value="N-ACYLGLUCOSAMINE-2-EPIMERASE"/>
    <property type="match status" value="1"/>
</dbReference>
<dbReference type="EMBL" id="CP023777">
    <property type="protein sequence ID" value="ATL47765.1"/>
    <property type="molecule type" value="Genomic_DNA"/>
</dbReference>
<dbReference type="Gene3D" id="1.50.10.10">
    <property type="match status" value="1"/>
</dbReference>
<comment type="similarity">
    <text evidence="4">Belongs to the cellobiose 2-epimerase family.</text>
</comment>
<evidence type="ECO:0000256" key="4">
    <source>
        <dbReference type="HAMAP-Rule" id="MF_00929"/>
    </source>
</evidence>
<gene>
    <name evidence="5" type="ORF">COR50_11650</name>
</gene>
<accession>A0A291QV02</accession>
<dbReference type="KEGG" id="cbae:COR50_11650"/>
<reference evidence="5 6" key="1">
    <citation type="submission" date="2017-10" db="EMBL/GenBank/DDBJ databases">
        <title>Paenichitinophaga pekingensis gen. nov., sp. nov., isolated from activated sludge.</title>
        <authorList>
            <person name="Jin D."/>
            <person name="Kong X."/>
            <person name="Deng Y."/>
            <person name="Bai Z."/>
        </authorList>
    </citation>
    <scope>NUCLEOTIDE SEQUENCE [LARGE SCALE GENOMIC DNA]</scope>
    <source>
        <strain evidence="5 6">13</strain>
    </source>
</reference>
<evidence type="ECO:0000313" key="6">
    <source>
        <dbReference type="Proteomes" id="UP000220133"/>
    </source>
</evidence>
<organism evidence="5 6">
    <name type="scientific">Chitinophaga caeni</name>
    <dbReference type="NCBI Taxonomy" id="2029983"/>
    <lineage>
        <taxon>Bacteria</taxon>
        <taxon>Pseudomonadati</taxon>
        <taxon>Bacteroidota</taxon>
        <taxon>Chitinophagia</taxon>
        <taxon>Chitinophagales</taxon>
        <taxon>Chitinophagaceae</taxon>
        <taxon>Chitinophaga</taxon>
    </lineage>
</organism>
<evidence type="ECO:0000256" key="3">
    <source>
        <dbReference type="ARBA" id="ARBA00023235"/>
    </source>
</evidence>
<dbReference type="Proteomes" id="UP000220133">
    <property type="component" value="Chromosome"/>
</dbReference>
<dbReference type="InterPro" id="IPR010819">
    <property type="entry name" value="AGE/CE"/>
</dbReference>
<sequence length="396" mass="46180">MPSSNNQLVTEMKDELKNILHFWKDHTIDQDKGGFYGRLLQDNKVDPYALKGSVLNARILWTFAAAAQVTGDPTDILIADKAYQYISDHFVDKEFGGVYWTVDYAGNPVDSKKQVYAIAFTIYALSEYYKIKQEQDILQMAQQLYQDLQRHAFDPVQKGYFEAFSREWHELKDQRLSLKDANEKKSMNTHLHVLEAYTNLYRVWPDQGVKNQIIDLLRVFDEYILDESKTHLQLFFSEDWSVKGNTVSFGHDIEAAWLMQEAAEVIEDPYYTGLFKAIALKIADSTNSGFDADGGLWYEFDIDKNHLVKEKHWWPQAEAVVGYVNAWQTSGQPGYLEQALKTWNFIQRYIIDHNYGEWFWGLDANYKIMPEDKVGIWKCPYHNGRACIEIIKRLDK</sequence>
<dbReference type="InterPro" id="IPR008928">
    <property type="entry name" value="6-hairpin_glycosidase_sf"/>
</dbReference>
<dbReference type="RefSeq" id="WP_098194142.1">
    <property type="nucleotide sequence ID" value="NZ_CP023777.1"/>
</dbReference>
<dbReference type="Pfam" id="PF07221">
    <property type="entry name" value="GlcNAc_2-epim"/>
    <property type="match status" value="1"/>
</dbReference>
<dbReference type="SUPFAM" id="SSF48208">
    <property type="entry name" value="Six-hairpin glycosidases"/>
    <property type="match status" value="1"/>
</dbReference>